<dbReference type="EC" id="2.7.13.3" evidence="3"/>
<evidence type="ECO:0000256" key="9">
    <source>
        <dbReference type="ARBA" id="ARBA00022840"/>
    </source>
</evidence>
<feature type="transmembrane region" description="Helical" evidence="13">
    <location>
        <begin position="80"/>
        <end position="97"/>
    </location>
</feature>
<feature type="transmembrane region" description="Helical" evidence="13">
    <location>
        <begin position="103"/>
        <end position="120"/>
    </location>
</feature>
<dbReference type="STRING" id="1365950.SAMN05428963_12715"/>
<sequence>MARLTHLDVPDFFRARCPPIVSQVAFALVCTGAAIGLRMLFDLWLPGAGPFALTMPAVLIATLFGRWLAGALTETISALYAWYFVLPIEGSFAFHTASDKPRVLVNVLAGFFVVALAEMFRRTVRRALADRETLLLELEHRVKNNFAAIASVVRLQLHNAQDETTRDALQSALGRVESFSRAHSFLYHGFDRVGMVEMQSYLGELCEALVVPLSDAHVRIDCDVASVFLPRDRAVTIGLLVNEVTTNSVKHAFGGQTECRIRIAFAELPDGYQLEVGDNGRGMTAEARPGSFGLKLINALAAQANASVQIETGSSGTSFRFTLSR</sequence>
<organism evidence="15 16">
    <name type="scientific">Consotaella salsifontis</name>
    <dbReference type="NCBI Taxonomy" id="1365950"/>
    <lineage>
        <taxon>Bacteria</taxon>
        <taxon>Pseudomonadati</taxon>
        <taxon>Pseudomonadota</taxon>
        <taxon>Alphaproteobacteria</taxon>
        <taxon>Hyphomicrobiales</taxon>
        <taxon>Aurantimonadaceae</taxon>
        <taxon>Consotaella</taxon>
    </lineage>
</organism>
<comment type="catalytic activity">
    <reaction evidence="1">
        <text>ATP + protein L-histidine = ADP + protein N-phospho-L-histidine.</text>
        <dbReference type="EC" id="2.7.13.3"/>
    </reaction>
</comment>
<evidence type="ECO:0000256" key="12">
    <source>
        <dbReference type="ARBA" id="ARBA00023136"/>
    </source>
</evidence>
<evidence type="ECO:0000256" key="6">
    <source>
        <dbReference type="ARBA" id="ARBA00022692"/>
    </source>
</evidence>
<protein>
    <recommendedName>
        <fullName evidence="3">histidine kinase</fullName>
        <ecNumber evidence="3">2.7.13.3</ecNumber>
    </recommendedName>
</protein>
<dbReference type="PANTHER" id="PTHR41523">
    <property type="entry name" value="TWO-COMPONENT SYSTEM SENSOR PROTEIN"/>
    <property type="match status" value="1"/>
</dbReference>
<proteinExistence type="predicted"/>
<accession>A0A1T4TEY9</accession>
<evidence type="ECO:0000256" key="3">
    <source>
        <dbReference type="ARBA" id="ARBA00012438"/>
    </source>
</evidence>
<keyword evidence="4" id="KW-0597">Phosphoprotein</keyword>
<dbReference type="GO" id="GO:0005524">
    <property type="term" value="F:ATP binding"/>
    <property type="evidence" value="ECO:0007669"/>
    <property type="project" value="UniProtKB-KW"/>
</dbReference>
<keyword evidence="5" id="KW-0808">Transferase</keyword>
<dbReference type="Pfam" id="PF07568">
    <property type="entry name" value="HisKA_2"/>
    <property type="match status" value="1"/>
</dbReference>
<evidence type="ECO:0000313" key="15">
    <source>
        <dbReference type="EMBL" id="SKA39007.1"/>
    </source>
</evidence>
<feature type="transmembrane region" description="Helical" evidence="13">
    <location>
        <begin position="47"/>
        <end position="68"/>
    </location>
</feature>
<name>A0A1T4TEY9_9HYPH</name>
<keyword evidence="9" id="KW-0067">ATP-binding</keyword>
<reference evidence="15 16" key="1">
    <citation type="submission" date="2017-02" db="EMBL/GenBank/DDBJ databases">
        <authorList>
            <person name="Peterson S.W."/>
        </authorList>
    </citation>
    <scope>NUCLEOTIDE SEQUENCE [LARGE SCALE GENOMIC DNA]</scope>
    <source>
        <strain evidence="15 16">USBA 369</strain>
    </source>
</reference>
<gene>
    <name evidence="15" type="ORF">SAMN05428963_12715</name>
</gene>
<dbReference type="GO" id="GO:0004673">
    <property type="term" value="F:protein histidine kinase activity"/>
    <property type="evidence" value="ECO:0007669"/>
    <property type="project" value="UniProtKB-EC"/>
</dbReference>
<evidence type="ECO:0000256" key="13">
    <source>
        <dbReference type="SAM" id="Phobius"/>
    </source>
</evidence>
<comment type="subcellular location">
    <subcellularLocation>
        <location evidence="2">Membrane</location>
        <topology evidence="2">Multi-pass membrane protein</topology>
    </subcellularLocation>
</comment>
<dbReference type="InterPro" id="IPR011102">
    <property type="entry name" value="Sig_transdc_His_kinase_HWE"/>
</dbReference>
<dbReference type="Gene3D" id="1.20.120.620">
    <property type="entry name" value="Backbone structure of the membrane domain of e. Coli histidine kinase receptor kdpd"/>
    <property type="match status" value="1"/>
</dbReference>
<dbReference type="Proteomes" id="UP000190135">
    <property type="component" value="Unassembled WGS sequence"/>
</dbReference>
<dbReference type="InterPro" id="IPR025201">
    <property type="entry name" value="KdpD_TM"/>
</dbReference>
<evidence type="ECO:0000256" key="10">
    <source>
        <dbReference type="ARBA" id="ARBA00022989"/>
    </source>
</evidence>
<keyword evidence="8 15" id="KW-0418">Kinase</keyword>
<evidence type="ECO:0000256" key="2">
    <source>
        <dbReference type="ARBA" id="ARBA00004141"/>
    </source>
</evidence>
<dbReference type="GO" id="GO:0000160">
    <property type="term" value="P:phosphorelay signal transduction system"/>
    <property type="evidence" value="ECO:0007669"/>
    <property type="project" value="UniProtKB-KW"/>
</dbReference>
<dbReference type="GO" id="GO:0016020">
    <property type="term" value="C:membrane"/>
    <property type="evidence" value="ECO:0007669"/>
    <property type="project" value="UniProtKB-SubCell"/>
</dbReference>
<evidence type="ECO:0000256" key="4">
    <source>
        <dbReference type="ARBA" id="ARBA00022553"/>
    </source>
</evidence>
<dbReference type="InterPro" id="IPR011495">
    <property type="entry name" value="Sig_transdc_His_kin_sub2_dim/P"/>
</dbReference>
<keyword evidence="16" id="KW-1185">Reference proteome</keyword>
<evidence type="ECO:0000256" key="7">
    <source>
        <dbReference type="ARBA" id="ARBA00022741"/>
    </source>
</evidence>
<keyword evidence="7" id="KW-0547">Nucleotide-binding</keyword>
<evidence type="ECO:0000256" key="11">
    <source>
        <dbReference type="ARBA" id="ARBA00023012"/>
    </source>
</evidence>
<dbReference type="Gene3D" id="3.30.565.10">
    <property type="entry name" value="Histidine kinase-like ATPase, C-terminal domain"/>
    <property type="match status" value="1"/>
</dbReference>
<feature type="transmembrane region" description="Helical" evidence="13">
    <location>
        <begin position="20"/>
        <end position="41"/>
    </location>
</feature>
<evidence type="ECO:0000313" key="16">
    <source>
        <dbReference type="Proteomes" id="UP000190135"/>
    </source>
</evidence>
<dbReference type="RefSeq" id="WP_078710475.1">
    <property type="nucleotide sequence ID" value="NZ_FUXL01000027.1"/>
</dbReference>
<dbReference type="AlphaFoldDB" id="A0A1T4TEY9"/>
<evidence type="ECO:0000256" key="1">
    <source>
        <dbReference type="ARBA" id="ARBA00000085"/>
    </source>
</evidence>
<dbReference type="OrthoDB" id="9767435at2"/>
<evidence type="ECO:0000256" key="5">
    <source>
        <dbReference type="ARBA" id="ARBA00022679"/>
    </source>
</evidence>
<keyword evidence="10 13" id="KW-1133">Transmembrane helix</keyword>
<evidence type="ECO:0000256" key="8">
    <source>
        <dbReference type="ARBA" id="ARBA00022777"/>
    </source>
</evidence>
<dbReference type="SMART" id="SM00911">
    <property type="entry name" value="HWE_HK"/>
    <property type="match status" value="1"/>
</dbReference>
<dbReference type="EMBL" id="FUXL01000027">
    <property type="protein sequence ID" value="SKA39007.1"/>
    <property type="molecule type" value="Genomic_DNA"/>
</dbReference>
<dbReference type="InterPro" id="IPR003594">
    <property type="entry name" value="HATPase_dom"/>
</dbReference>
<keyword evidence="11" id="KW-0902">Two-component regulatory system</keyword>
<dbReference type="Pfam" id="PF02518">
    <property type="entry name" value="HATPase_c"/>
    <property type="match status" value="1"/>
</dbReference>
<dbReference type="Pfam" id="PF13493">
    <property type="entry name" value="DUF4118"/>
    <property type="match status" value="1"/>
</dbReference>
<feature type="domain" description="Signal transduction histidine kinase HWE region" evidence="14">
    <location>
        <begin position="137"/>
        <end position="226"/>
    </location>
</feature>
<keyword evidence="12 13" id="KW-0472">Membrane</keyword>
<keyword evidence="6 13" id="KW-0812">Transmembrane</keyword>
<dbReference type="SUPFAM" id="SSF55874">
    <property type="entry name" value="ATPase domain of HSP90 chaperone/DNA topoisomerase II/histidine kinase"/>
    <property type="match status" value="1"/>
</dbReference>
<dbReference type="InterPro" id="IPR038318">
    <property type="entry name" value="KdpD_sf"/>
</dbReference>
<evidence type="ECO:0000259" key="14">
    <source>
        <dbReference type="SMART" id="SM00911"/>
    </source>
</evidence>
<dbReference type="InterPro" id="IPR036890">
    <property type="entry name" value="HATPase_C_sf"/>
</dbReference>
<dbReference type="PANTHER" id="PTHR41523:SF8">
    <property type="entry name" value="ETHYLENE RESPONSE SENSOR PROTEIN"/>
    <property type="match status" value="1"/>
</dbReference>